<evidence type="ECO:0000256" key="1">
    <source>
        <dbReference type="SAM" id="SignalP"/>
    </source>
</evidence>
<organism evidence="2">
    <name type="scientific">Anguilla anguilla</name>
    <name type="common">European freshwater eel</name>
    <name type="synonym">Muraena anguilla</name>
    <dbReference type="NCBI Taxonomy" id="7936"/>
    <lineage>
        <taxon>Eukaryota</taxon>
        <taxon>Metazoa</taxon>
        <taxon>Chordata</taxon>
        <taxon>Craniata</taxon>
        <taxon>Vertebrata</taxon>
        <taxon>Euteleostomi</taxon>
        <taxon>Actinopterygii</taxon>
        <taxon>Neopterygii</taxon>
        <taxon>Teleostei</taxon>
        <taxon>Anguilliformes</taxon>
        <taxon>Anguillidae</taxon>
        <taxon>Anguilla</taxon>
    </lineage>
</organism>
<proteinExistence type="predicted"/>
<reference evidence="2" key="2">
    <citation type="journal article" date="2015" name="Fish Shellfish Immunol.">
        <title>Early steps in the European eel (Anguilla anguilla)-Vibrio vulnificus interaction in the gills: Role of the RtxA13 toxin.</title>
        <authorList>
            <person name="Callol A."/>
            <person name="Pajuelo D."/>
            <person name="Ebbesson L."/>
            <person name="Teles M."/>
            <person name="MacKenzie S."/>
            <person name="Amaro C."/>
        </authorList>
    </citation>
    <scope>NUCLEOTIDE SEQUENCE</scope>
</reference>
<feature type="signal peptide" evidence="1">
    <location>
        <begin position="1"/>
        <end position="27"/>
    </location>
</feature>
<dbReference type="AlphaFoldDB" id="A0A0E9VVY1"/>
<evidence type="ECO:0000313" key="2">
    <source>
        <dbReference type="EMBL" id="JAH81408.1"/>
    </source>
</evidence>
<sequence>MAVALGSCRFIIGLLTVYSAAIRRSSASSDVRWWLARQHLRICRPPQKPGQSLWKVGMDFQM</sequence>
<dbReference type="EMBL" id="GBXM01027169">
    <property type="protein sequence ID" value="JAH81408.1"/>
    <property type="molecule type" value="Transcribed_RNA"/>
</dbReference>
<accession>A0A0E9VVY1</accession>
<feature type="chain" id="PRO_5002434228" evidence="1">
    <location>
        <begin position="28"/>
        <end position="62"/>
    </location>
</feature>
<keyword evidence="1" id="KW-0732">Signal</keyword>
<protein>
    <submittedName>
        <fullName evidence="2">Uncharacterized protein</fullName>
    </submittedName>
</protein>
<name>A0A0E9VVY1_ANGAN</name>
<reference evidence="2" key="1">
    <citation type="submission" date="2014-11" db="EMBL/GenBank/DDBJ databases">
        <authorList>
            <person name="Amaro Gonzalez C."/>
        </authorList>
    </citation>
    <scope>NUCLEOTIDE SEQUENCE</scope>
</reference>